<accession>A0ABN7UVK9</accession>
<protein>
    <submittedName>
        <fullName evidence="2">16314_t:CDS:1</fullName>
    </submittedName>
</protein>
<sequence length="246" mass="29070">LLIENDKCIKNEAIYVKDLKNIETEVDSLTSNLEQVFKVIAKSCNIEKMQYKTKKTNLDTQIKNLKKMMIIKNKNIEKENLNSITNTYNEVIAEVSPRSITVLVELNKCRKLQDISVFYKNLLYNIENLKNSFEFDRELGYLDGLVNQFRGKLEYNTQNLEKNEGLIDFFKEREIYLWESIVDKKNDSEKFKKIRLFFGKTTIGGGKTRQSPVKEMQKYENRQVYFLIHNIPTSYFEKNIAIEIDK</sequence>
<reference evidence="2 3" key="1">
    <citation type="submission" date="2021-06" db="EMBL/GenBank/DDBJ databases">
        <authorList>
            <person name="Kallberg Y."/>
            <person name="Tangrot J."/>
            <person name="Rosling A."/>
        </authorList>
    </citation>
    <scope>NUCLEOTIDE SEQUENCE [LARGE SCALE GENOMIC DNA]</scope>
    <source>
        <strain evidence="2 3">120-4 pot B 10/14</strain>
    </source>
</reference>
<keyword evidence="3" id="KW-1185">Reference proteome</keyword>
<name>A0ABN7UVK9_GIGMA</name>
<evidence type="ECO:0000313" key="2">
    <source>
        <dbReference type="EMBL" id="CAG8685307.1"/>
    </source>
</evidence>
<evidence type="ECO:0000313" key="3">
    <source>
        <dbReference type="Proteomes" id="UP000789901"/>
    </source>
</evidence>
<gene>
    <name evidence="2" type="ORF">GMARGA_LOCUS11220</name>
</gene>
<feature type="non-terminal residue" evidence="2">
    <location>
        <position position="1"/>
    </location>
</feature>
<feature type="coiled-coil region" evidence="1">
    <location>
        <begin position="19"/>
        <end position="68"/>
    </location>
</feature>
<evidence type="ECO:0000256" key="1">
    <source>
        <dbReference type="SAM" id="Coils"/>
    </source>
</evidence>
<dbReference type="Proteomes" id="UP000789901">
    <property type="component" value="Unassembled WGS sequence"/>
</dbReference>
<dbReference type="EMBL" id="CAJVQB010006504">
    <property type="protein sequence ID" value="CAG8685307.1"/>
    <property type="molecule type" value="Genomic_DNA"/>
</dbReference>
<proteinExistence type="predicted"/>
<organism evidence="2 3">
    <name type="scientific">Gigaspora margarita</name>
    <dbReference type="NCBI Taxonomy" id="4874"/>
    <lineage>
        <taxon>Eukaryota</taxon>
        <taxon>Fungi</taxon>
        <taxon>Fungi incertae sedis</taxon>
        <taxon>Mucoromycota</taxon>
        <taxon>Glomeromycotina</taxon>
        <taxon>Glomeromycetes</taxon>
        <taxon>Diversisporales</taxon>
        <taxon>Gigasporaceae</taxon>
        <taxon>Gigaspora</taxon>
    </lineage>
</organism>
<comment type="caution">
    <text evidence="2">The sequence shown here is derived from an EMBL/GenBank/DDBJ whole genome shotgun (WGS) entry which is preliminary data.</text>
</comment>
<keyword evidence="1" id="KW-0175">Coiled coil</keyword>